<dbReference type="Pfam" id="PF01943">
    <property type="entry name" value="Polysacc_synt"/>
    <property type="match status" value="1"/>
</dbReference>
<reference evidence="7 8" key="1">
    <citation type="submission" date="2018-08" db="EMBL/GenBank/DDBJ databases">
        <title>A genome reference for cultivated species of the human gut microbiota.</title>
        <authorList>
            <person name="Zou Y."/>
            <person name="Xue W."/>
            <person name="Luo G."/>
        </authorList>
    </citation>
    <scope>NUCLEOTIDE SEQUENCE [LARGE SCALE GENOMIC DNA]</scope>
    <source>
        <strain evidence="7 8">AF31-28B-AC</strain>
    </source>
</reference>
<keyword evidence="2" id="KW-1003">Cell membrane</keyword>
<evidence type="ECO:0000256" key="2">
    <source>
        <dbReference type="ARBA" id="ARBA00022475"/>
    </source>
</evidence>
<keyword evidence="4 6" id="KW-1133">Transmembrane helix</keyword>
<dbReference type="GO" id="GO:0005886">
    <property type="term" value="C:plasma membrane"/>
    <property type="evidence" value="ECO:0007669"/>
    <property type="project" value="UniProtKB-SubCell"/>
</dbReference>
<feature type="transmembrane region" description="Helical" evidence="6">
    <location>
        <begin position="404"/>
        <end position="422"/>
    </location>
</feature>
<feature type="transmembrane region" description="Helical" evidence="6">
    <location>
        <begin position="44"/>
        <end position="65"/>
    </location>
</feature>
<feature type="transmembrane region" description="Helical" evidence="6">
    <location>
        <begin position="314"/>
        <end position="336"/>
    </location>
</feature>
<evidence type="ECO:0008006" key="9">
    <source>
        <dbReference type="Google" id="ProtNLM"/>
    </source>
</evidence>
<evidence type="ECO:0000313" key="8">
    <source>
        <dbReference type="Proteomes" id="UP000285109"/>
    </source>
</evidence>
<dbReference type="InterPro" id="IPR050833">
    <property type="entry name" value="Poly_Biosynth_Transport"/>
</dbReference>
<evidence type="ECO:0000256" key="5">
    <source>
        <dbReference type="ARBA" id="ARBA00023136"/>
    </source>
</evidence>
<feature type="transmembrane region" description="Helical" evidence="6">
    <location>
        <begin position="158"/>
        <end position="180"/>
    </location>
</feature>
<evidence type="ECO:0000256" key="1">
    <source>
        <dbReference type="ARBA" id="ARBA00004651"/>
    </source>
</evidence>
<feature type="transmembrane region" description="Helical" evidence="6">
    <location>
        <begin position="342"/>
        <end position="363"/>
    </location>
</feature>
<name>A0A415TDG2_9BACT</name>
<dbReference type="RefSeq" id="WP_118493885.1">
    <property type="nucleotide sequence ID" value="NZ_CAUGGG010000006.1"/>
</dbReference>
<feature type="transmembrane region" description="Helical" evidence="6">
    <location>
        <begin position="375"/>
        <end position="392"/>
    </location>
</feature>
<evidence type="ECO:0000256" key="6">
    <source>
        <dbReference type="SAM" id="Phobius"/>
    </source>
</evidence>
<keyword evidence="5 6" id="KW-0472">Membrane</keyword>
<sequence>MNSNQKKIIKNTGFLYIRMFITMCISFITTRIVLDKLGVSDYGVYNVVGGFISMFTVLNSILQTGTRRFLALNIGKEKTELIKQTFSTAFAIHLGIALTVIILIETIGLWFLNYKLNIPNERIYAANWIFQLSTISVFLNITQTPFTAAVTAHEKFNIYAYISIFDAIAKVIIVYLLVIIPGDKLIIYGALLLAVNIIDIILYRIYCIRHFEECAFSLKINKNIFKEMLQFSGWSTIGHFSAVLNGNGISIILNLFFGTTINAARGIANTVTFTIRQFVDGFITASQPQLVKFYGSNNISEFHHLIFTISKYTLFLLSIIIVPVVLEIDFVLNIWLNEVPTYTPIFIKITMIICLLSYSNNMLDQGVVASGYMKQLTYITTPMYLLNLPLTYLTLKIGGTPPTAYMVGALPIFLAFLSNLYILKRYTNFPAYKFFISVFLKNLLLILIASIIPIYIEQRMAYGFERFIIVCITSVICTILILYWFALDKDSRIIINNKIKHLLKK</sequence>
<evidence type="ECO:0000256" key="4">
    <source>
        <dbReference type="ARBA" id="ARBA00022989"/>
    </source>
</evidence>
<accession>A0A415TDG2</accession>
<evidence type="ECO:0000256" key="3">
    <source>
        <dbReference type="ARBA" id="ARBA00022692"/>
    </source>
</evidence>
<dbReference type="EMBL" id="QRQK01000006">
    <property type="protein sequence ID" value="RHM99328.1"/>
    <property type="molecule type" value="Genomic_DNA"/>
</dbReference>
<gene>
    <name evidence="7" type="ORF">DWZ34_04175</name>
</gene>
<dbReference type="AlphaFoldDB" id="A0A415TDG2"/>
<feature type="transmembrane region" description="Helical" evidence="6">
    <location>
        <begin position="124"/>
        <end position="146"/>
    </location>
</feature>
<dbReference type="PANTHER" id="PTHR30250">
    <property type="entry name" value="PST FAMILY PREDICTED COLANIC ACID TRANSPORTER"/>
    <property type="match status" value="1"/>
</dbReference>
<feature type="transmembrane region" description="Helical" evidence="6">
    <location>
        <begin position="86"/>
        <end position="112"/>
    </location>
</feature>
<evidence type="ECO:0000313" key="7">
    <source>
        <dbReference type="EMBL" id="RHM99328.1"/>
    </source>
</evidence>
<dbReference type="InterPro" id="IPR002797">
    <property type="entry name" value="Polysacc_synth"/>
</dbReference>
<feature type="transmembrane region" description="Helical" evidence="6">
    <location>
        <begin position="434"/>
        <end position="455"/>
    </location>
</feature>
<dbReference type="PANTHER" id="PTHR30250:SF26">
    <property type="entry name" value="PSMA PROTEIN"/>
    <property type="match status" value="1"/>
</dbReference>
<feature type="transmembrane region" description="Helical" evidence="6">
    <location>
        <begin position="12"/>
        <end position="32"/>
    </location>
</feature>
<organism evidence="7 8">
    <name type="scientific">Phocaeicola plebeius</name>
    <dbReference type="NCBI Taxonomy" id="310297"/>
    <lineage>
        <taxon>Bacteria</taxon>
        <taxon>Pseudomonadati</taxon>
        <taxon>Bacteroidota</taxon>
        <taxon>Bacteroidia</taxon>
        <taxon>Bacteroidales</taxon>
        <taxon>Bacteroidaceae</taxon>
        <taxon>Phocaeicola</taxon>
    </lineage>
</organism>
<comment type="caution">
    <text evidence="7">The sequence shown here is derived from an EMBL/GenBank/DDBJ whole genome shotgun (WGS) entry which is preliminary data.</text>
</comment>
<protein>
    <recommendedName>
        <fullName evidence="9">Lipopolysaccharide biosynthesis protein</fullName>
    </recommendedName>
</protein>
<comment type="subcellular location">
    <subcellularLocation>
        <location evidence="1">Cell membrane</location>
        <topology evidence="1">Multi-pass membrane protein</topology>
    </subcellularLocation>
</comment>
<keyword evidence="3 6" id="KW-0812">Transmembrane</keyword>
<feature type="transmembrane region" description="Helical" evidence="6">
    <location>
        <begin position="186"/>
        <end position="206"/>
    </location>
</feature>
<dbReference type="Proteomes" id="UP000285109">
    <property type="component" value="Unassembled WGS sequence"/>
</dbReference>
<proteinExistence type="predicted"/>
<feature type="transmembrane region" description="Helical" evidence="6">
    <location>
        <begin position="467"/>
        <end position="486"/>
    </location>
</feature>